<evidence type="ECO:0000256" key="1">
    <source>
        <dbReference type="ARBA" id="ARBA00006432"/>
    </source>
</evidence>
<comment type="caution">
    <text evidence="5">The sequence shown here is derived from an EMBL/GenBank/DDBJ whole genome shotgun (WGS) entry which is preliminary data.</text>
</comment>
<dbReference type="Gene3D" id="3.40.50.12780">
    <property type="entry name" value="N-terminal domain of ligase-like"/>
    <property type="match status" value="1"/>
</dbReference>
<keyword evidence="2" id="KW-0436">Ligase</keyword>
<dbReference type="InterPro" id="IPR000873">
    <property type="entry name" value="AMP-dep_synth/lig_dom"/>
</dbReference>
<evidence type="ECO:0000259" key="3">
    <source>
        <dbReference type="Pfam" id="PF00501"/>
    </source>
</evidence>
<sequence length="553" mass="59699">MTGFGADTVRWTDGRVHHDADRFPIERIERDGHDVYGYVDRPDSLDAMLRRAVATAPDREAFVYPDRGVRVTYREFDERVDRLAAGLAANGVEPGDVVSVLLSNRPEFAETFFACARGGVVSAPINTRVSPREFGYLLGDADPACVVTEESFEALLDSPDCGTDIPPILVDSDRGRPYADPSIEETPPSVPTAADDPASLLYTSGTTGEPKGCVAEHFHLVNGALNYRTCFDTGDGLRTLVTVPLFHVAGLVANLLHTVANAGTTVVLDGSDPERFLRTIEDERIEFVLGVPTNYVLAMERADPTAYDLSSWRIAAYGGAPMPADSIGRLRDAFPGVALCDAYGTTETVGGLVTMCPDERTDDYAHTIGLPTPPVELAVVDDEREPLGPNAVGELAVRGPIVVQEYLNRPAATESAFDGGWYFTGDLASVTEAGFVELKGRSRDKIVRGGENIYALDVEEVLVVHDGVLEASVTSFPDAVLGERVLAAVVPKPGVRLTEDALWEHCLENLADYKVPELFRILDELPKNPGGKVLKADIVPEPLKYGIRAGTSE</sequence>
<dbReference type="AlphaFoldDB" id="A0ABD6AEF0"/>
<keyword evidence="6" id="KW-1185">Reference proteome</keyword>
<dbReference type="InterPro" id="IPR042099">
    <property type="entry name" value="ANL_N_sf"/>
</dbReference>
<dbReference type="Gene3D" id="3.30.300.30">
    <property type="match status" value="1"/>
</dbReference>
<dbReference type="EMBL" id="JBHTBF010000003">
    <property type="protein sequence ID" value="MFC7318681.1"/>
    <property type="molecule type" value="Genomic_DNA"/>
</dbReference>
<proteinExistence type="inferred from homology"/>
<evidence type="ECO:0000313" key="6">
    <source>
        <dbReference type="Proteomes" id="UP001596547"/>
    </source>
</evidence>
<feature type="domain" description="AMP-binding enzyme C-terminal" evidence="4">
    <location>
        <begin position="458"/>
        <end position="532"/>
    </location>
</feature>
<dbReference type="Pfam" id="PF00501">
    <property type="entry name" value="AMP-binding"/>
    <property type="match status" value="1"/>
</dbReference>
<evidence type="ECO:0000313" key="5">
    <source>
        <dbReference type="EMBL" id="MFC7318681.1"/>
    </source>
</evidence>
<dbReference type="PANTHER" id="PTHR43201:SF5">
    <property type="entry name" value="MEDIUM-CHAIN ACYL-COA LIGASE ACSF2, MITOCHONDRIAL"/>
    <property type="match status" value="1"/>
</dbReference>
<protein>
    <submittedName>
        <fullName evidence="5">Class I adenylate-forming enzyme family protein</fullName>
    </submittedName>
</protein>
<feature type="domain" description="AMP-dependent synthetase/ligase" evidence="3">
    <location>
        <begin position="50"/>
        <end position="407"/>
    </location>
</feature>
<dbReference type="Pfam" id="PF13193">
    <property type="entry name" value="AMP-binding_C"/>
    <property type="match status" value="1"/>
</dbReference>
<dbReference type="Proteomes" id="UP001596547">
    <property type="component" value="Unassembled WGS sequence"/>
</dbReference>
<dbReference type="InterPro" id="IPR025110">
    <property type="entry name" value="AMP-bd_C"/>
</dbReference>
<dbReference type="PANTHER" id="PTHR43201">
    <property type="entry name" value="ACYL-COA SYNTHETASE"/>
    <property type="match status" value="1"/>
</dbReference>
<accession>A0ABD6AEF0</accession>
<dbReference type="InterPro" id="IPR045851">
    <property type="entry name" value="AMP-bd_C_sf"/>
</dbReference>
<organism evidence="5 6">
    <name type="scientific">Halomarina halobia</name>
    <dbReference type="NCBI Taxonomy" id="3033386"/>
    <lineage>
        <taxon>Archaea</taxon>
        <taxon>Methanobacteriati</taxon>
        <taxon>Methanobacteriota</taxon>
        <taxon>Stenosarchaea group</taxon>
        <taxon>Halobacteria</taxon>
        <taxon>Halobacteriales</taxon>
        <taxon>Natronomonadaceae</taxon>
        <taxon>Halomarina</taxon>
    </lineage>
</organism>
<dbReference type="GO" id="GO:0016874">
    <property type="term" value="F:ligase activity"/>
    <property type="evidence" value="ECO:0007669"/>
    <property type="project" value="UniProtKB-KW"/>
</dbReference>
<reference evidence="5 6" key="1">
    <citation type="journal article" date="2019" name="Int. J. Syst. Evol. Microbiol.">
        <title>The Global Catalogue of Microorganisms (GCM) 10K type strain sequencing project: providing services to taxonomists for standard genome sequencing and annotation.</title>
        <authorList>
            <consortium name="The Broad Institute Genomics Platform"/>
            <consortium name="The Broad Institute Genome Sequencing Center for Infectious Disease"/>
            <person name="Wu L."/>
            <person name="Ma J."/>
        </authorList>
    </citation>
    <scope>NUCLEOTIDE SEQUENCE [LARGE SCALE GENOMIC DNA]</scope>
    <source>
        <strain evidence="5 6">PSR21</strain>
    </source>
</reference>
<evidence type="ECO:0000259" key="4">
    <source>
        <dbReference type="Pfam" id="PF13193"/>
    </source>
</evidence>
<dbReference type="PROSITE" id="PS00455">
    <property type="entry name" value="AMP_BINDING"/>
    <property type="match status" value="1"/>
</dbReference>
<evidence type="ECO:0000256" key="2">
    <source>
        <dbReference type="ARBA" id="ARBA00022598"/>
    </source>
</evidence>
<dbReference type="SUPFAM" id="SSF56801">
    <property type="entry name" value="Acetyl-CoA synthetase-like"/>
    <property type="match status" value="1"/>
</dbReference>
<dbReference type="InterPro" id="IPR020845">
    <property type="entry name" value="AMP-binding_CS"/>
</dbReference>
<dbReference type="GeneID" id="79317130"/>
<name>A0ABD6AEF0_9EURY</name>
<gene>
    <name evidence="5" type="ORF">ACFQPE_18050</name>
</gene>
<dbReference type="RefSeq" id="WP_276306481.1">
    <property type="nucleotide sequence ID" value="NZ_CP119993.1"/>
</dbReference>
<comment type="similarity">
    <text evidence="1">Belongs to the ATP-dependent AMP-binding enzyme family.</text>
</comment>